<name>A0A653BNP7_CALMS</name>
<dbReference type="SUPFAM" id="SSF52540">
    <property type="entry name" value="P-loop containing nucleoside triphosphate hydrolases"/>
    <property type="match status" value="1"/>
</dbReference>
<dbReference type="GO" id="GO:0005829">
    <property type="term" value="C:cytosol"/>
    <property type="evidence" value="ECO:0007669"/>
    <property type="project" value="TreeGrafter"/>
</dbReference>
<dbReference type="Gene3D" id="3.40.50.300">
    <property type="entry name" value="P-loop containing nucleotide triphosphate hydrolases"/>
    <property type="match status" value="1"/>
</dbReference>
<dbReference type="InterPro" id="IPR027417">
    <property type="entry name" value="P-loop_NTPase"/>
</dbReference>
<comment type="similarity">
    <text evidence="1">Belongs to the AAA ATPase family.</text>
</comment>
<feature type="domain" description="ATPase AAA-type core" evidence="2">
    <location>
        <begin position="2"/>
        <end position="96"/>
    </location>
</feature>
<evidence type="ECO:0000313" key="4">
    <source>
        <dbReference type="Proteomes" id="UP000410492"/>
    </source>
</evidence>
<accession>A0A653BNP7</accession>
<dbReference type="Gene3D" id="1.10.8.60">
    <property type="match status" value="1"/>
</dbReference>
<dbReference type="InterPro" id="IPR003959">
    <property type="entry name" value="ATPase_AAA_core"/>
</dbReference>
<dbReference type="InterPro" id="IPR050168">
    <property type="entry name" value="AAA_ATPase_domain"/>
</dbReference>
<dbReference type="Proteomes" id="UP000410492">
    <property type="component" value="Unassembled WGS sequence"/>
</dbReference>
<dbReference type="PROSITE" id="PS00674">
    <property type="entry name" value="AAA"/>
    <property type="match status" value="1"/>
</dbReference>
<keyword evidence="1" id="KW-0067">ATP-binding</keyword>
<dbReference type="GO" id="GO:0005778">
    <property type="term" value="C:peroxisomal membrane"/>
    <property type="evidence" value="ECO:0007669"/>
    <property type="project" value="TreeGrafter"/>
</dbReference>
<evidence type="ECO:0000256" key="1">
    <source>
        <dbReference type="RuleBase" id="RU003651"/>
    </source>
</evidence>
<sequence length="210" mass="23368">MYVGQSEQNIREVFERARAASPCIIFFDELDSLAPNRGMSGDSGGVMDRVVSQLLAEMNSLSDSGTVFIIGATNRPDLIDPALLRPGRFDKLMYVGPCTDVKSKHSVLKALTRRFNIEDRTDLSELVSSCPKYVTGADFYGMCADAWFSAVKRLILKVESGELSEEDVTSQDVIVSSEDFLDALQHLTPSISTEDLKYFETLRKELTSYK</sequence>
<organism evidence="3 4">
    <name type="scientific">Callosobruchus maculatus</name>
    <name type="common">Southern cowpea weevil</name>
    <name type="synonym">Pulse bruchid</name>
    <dbReference type="NCBI Taxonomy" id="64391"/>
    <lineage>
        <taxon>Eukaryota</taxon>
        <taxon>Metazoa</taxon>
        <taxon>Ecdysozoa</taxon>
        <taxon>Arthropoda</taxon>
        <taxon>Hexapoda</taxon>
        <taxon>Insecta</taxon>
        <taxon>Pterygota</taxon>
        <taxon>Neoptera</taxon>
        <taxon>Endopterygota</taxon>
        <taxon>Coleoptera</taxon>
        <taxon>Polyphaga</taxon>
        <taxon>Cucujiformia</taxon>
        <taxon>Chrysomeloidea</taxon>
        <taxon>Chrysomelidae</taxon>
        <taxon>Bruchinae</taxon>
        <taxon>Bruchini</taxon>
        <taxon>Callosobruchus</taxon>
    </lineage>
</organism>
<dbReference type="EMBL" id="CAACVG010002866">
    <property type="protein sequence ID" value="VEN37000.1"/>
    <property type="molecule type" value="Genomic_DNA"/>
</dbReference>
<dbReference type="Pfam" id="PF00004">
    <property type="entry name" value="AAA"/>
    <property type="match status" value="1"/>
</dbReference>
<keyword evidence="4" id="KW-1185">Reference proteome</keyword>
<dbReference type="OrthoDB" id="2187at2759"/>
<gene>
    <name evidence="3" type="ORF">CALMAC_LOCUS2388</name>
</gene>
<proteinExistence type="inferred from homology"/>
<dbReference type="GO" id="GO:0016887">
    <property type="term" value="F:ATP hydrolysis activity"/>
    <property type="evidence" value="ECO:0007669"/>
    <property type="project" value="InterPro"/>
</dbReference>
<protein>
    <recommendedName>
        <fullName evidence="2">ATPase AAA-type core domain-containing protein</fullName>
    </recommendedName>
</protein>
<dbReference type="GO" id="GO:0005524">
    <property type="term" value="F:ATP binding"/>
    <property type="evidence" value="ECO:0007669"/>
    <property type="project" value="UniProtKB-KW"/>
</dbReference>
<dbReference type="GO" id="GO:0016558">
    <property type="term" value="P:protein import into peroxisome matrix"/>
    <property type="evidence" value="ECO:0007669"/>
    <property type="project" value="TreeGrafter"/>
</dbReference>
<dbReference type="InterPro" id="IPR003960">
    <property type="entry name" value="ATPase_AAA_CS"/>
</dbReference>
<reference evidence="3 4" key="1">
    <citation type="submission" date="2019-01" db="EMBL/GenBank/DDBJ databases">
        <authorList>
            <person name="Sayadi A."/>
        </authorList>
    </citation>
    <scope>NUCLEOTIDE SEQUENCE [LARGE SCALE GENOMIC DNA]</scope>
</reference>
<dbReference type="PANTHER" id="PTHR23077">
    <property type="entry name" value="AAA-FAMILY ATPASE"/>
    <property type="match status" value="1"/>
</dbReference>
<dbReference type="AlphaFoldDB" id="A0A653BNP7"/>
<evidence type="ECO:0000259" key="2">
    <source>
        <dbReference type="Pfam" id="PF00004"/>
    </source>
</evidence>
<dbReference type="PANTHER" id="PTHR23077:SF9">
    <property type="entry name" value="PEROXISOMAL ATPASE PEX6"/>
    <property type="match status" value="1"/>
</dbReference>
<keyword evidence="1" id="KW-0547">Nucleotide-binding</keyword>
<evidence type="ECO:0000313" key="3">
    <source>
        <dbReference type="EMBL" id="VEN37000.1"/>
    </source>
</evidence>